<comment type="caution">
    <text evidence="2">The sequence shown here is derived from an EMBL/GenBank/DDBJ whole genome shotgun (WGS) entry which is preliminary data.</text>
</comment>
<dbReference type="AlphaFoldDB" id="A0AAD7CSP3"/>
<keyword evidence="3" id="KW-1185">Reference proteome</keyword>
<accession>A0AAD7CSP3</accession>
<feature type="compositionally biased region" description="Low complexity" evidence="1">
    <location>
        <begin position="132"/>
        <end position="144"/>
    </location>
</feature>
<name>A0AAD7CSP3_MYCRO</name>
<protein>
    <submittedName>
        <fullName evidence="2">Uncharacterized protein</fullName>
    </submittedName>
</protein>
<feature type="compositionally biased region" description="Polar residues" evidence="1">
    <location>
        <begin position="91"/>
        <end position="108"/>
    </location>
</feature>
<dbReference type="Proteomes" id="UP001221757">
    <property type="component" value="Unassembled WGS sequence"/>
</dbReference>
<gene>
    <name evidence="2" type="ORF">B0H17DRAFT_1094609</name>
</gene>
<reference evidence="2" key="1">
    <citation type="submission" date="2023-03" db="EMBL/GenBank/DDBJ databases">
        <title>Massive genome expansion in bonnet fungi (Mycena s.s.) driven by repeated elements and novel gene families across ecological guilds.</title>
        <authorList>
            <consortium name="Lawrence Berkeley National Laboratory"/>
            <person name="Harder C.B."/>
            <person name="Miyauchi S."/>
            <person name="Viragh M."/>
            <person name="Kuo A."/>
            <person name="Thoen E."/>
            <person name="Andreopoulos B."/>
            <person name="Lu D."/>
            <person name="Skrede I."/>
            <person name="Drula E."/>
            <person name="Henrissat B."/>
            <person name="Morin E."/>
            <person name="Kohler A."/>
            <person name="Barry K."/>
            <person name="LaButti K."/>
            <person name="Morin E."/>
            <person name="Salamov A."/>
            <person name="Lipzen A."/>
            <person name="Mereny Z."/>
            <person name="Hegedus B."/>
            <person name="Baldrian P."/>
            <person name="Stursova M."/>
            <person name="Weitz H."/>
            <person name="Taylor A."/>
            <person name="Grigoriev I.V."/>
            <person name="Nagy L.G."/>
            <person name="Martin F."/>
            <person name="Kauserud H."/>
        </authorList>
    </citation>
    <scope>NUCLEOTIDE SEQUENCE</scope>
    <source>
        <strain evidence="2">CBHHK067</strain>
    </source>
</reference>
<sequence length="215" mass="22912">MSFSFLARLLCCCSGPRTPAHDVESTGQVIPNETTRLLDPPSSPAPIAVDHQKLSDKLGSIVRAKEGKMVSVSARAPFMIHSAHDSEEENLPSTSHMAPTHTANNATISRRPPVLTMTPARSQGSLNLYSDSRSQLSSPAGSRSSSRRRPELRSNSVQSHSSNSAPVSARGKSVGWLAESSSERSVEEEPPSLIPIANPPAAGPSDPHAITFSWD</sequence>
<evidence type="ECO:0000313" key="3">
    <source>
        <dbReference type="Proteomes" id="UP001221757"/>
    </source>
</evidence>
<feature type="compositionally biased region" description="Polar residues" evidence="1">
    <location>
        <begin position="119"/>
        <end position="131"/>
    </location>
</feature>
<feature type="compositionally biased region" description="Low complexity" evidence="1">
    <location>
        <begin position="153"/>
        <end position="169"/>
    </location>
</feature>
<dbReference type="EMBL" id="JARKIE010000253">
    <property type="protein sequence ID" value="KAJ7661068.1"/>
    <property type="molecule type" value="Genomic_DNA"/>
</dbReference>
<organism evidence="2 3">
    <name type="scientific">Mycena rosella</name>
    <name type="common">Pink bonnet</name>
    <name type="synonym">Agaricus rosellus</name>
    <dbReference type="NCBI Taxonomy" id="1033263"/>
    <lineage>
        <taxon>Eukaryota</taxon>
        <taxon>Fungi</taxon>
        <taxon>Dikarya</taxon>
        <taxon>Basidiomycota</taxon>
        <taxon>Agaricomycotina</taxon>
        <taxon>Agaricomycetes</taxon>
        <taxon>Agaricomycetidae</taxon>
        <taxon>Agaricales</taxon>
        <taxon>Marasmiineae</taxon>
        <taxon>Mycenaceae</taxon>
        <taxon>Mycena</taxon>
    </lineage>
</organism>
<evidence type="ECO:0000256" key="1">
    <source>
        <dbReference type="SAM" id="MobiDB-lite"/>
    </source>
</evidence>
<evidence type="ECO:0000313" key="2">
    <source>
        <dbReference type="EMBL" id="KAJ7661068.1"/>
    </source>
</evidence>
<proteinExistence type="predicted"/>
<feature type="region of interest" description="Disordered" evidence="1">
    <location>
        <begin position="83"/>
        <end position="215"/>
    </location>
</feature>